<evidence type="ECO:0000256" key="12">
    <source>
        <dbReference type="ARBA" id="ARBA00022989"/>
    </source>
</evidence>
<feature type="transmembrane region" description="Helical" evidence="19">
    <location>
        <begin position="60"/>
        <end position="77"/>
    </location>
</feature>
<evidence type="ECO:0000256" key="13">
    <source>
        <dbReference type="ARBA" id="ARBA00023136"/>
    </source>
</evidence>
<dbReference type="Proteomes" id="UP001056455">
    <property type="component" value="Chromosome"/>
</dbReference>
<dbReference type="InterPro" id="IPR003805">
    <property type="entry name" value="CobS"/>
</dbReference>
<dbReference type="PANTHER" id="PTHR34148">
    <property type="entry name" value="ADENOSYLCOBINAMIDE-GDP RIBAZOLETRANSFERASE"/>
    <property type="match status" value="1"/>
</dbReference>
<evidence type="ECO:0000256" key="6">
    <source>
        <dbReference type="ARBA" id="ARBA00015850"/>
    </source>
</evidence>
<comment type="catalytic activity">
    <reaction evidence="18 19">
        <text>alpha-ribazole 5'-phosphate + adenosylcob(III)inamide-GDP = adenosylcob(III)alamin 5'-phosphate + GMP + H(+)</text>
        <dbReference type="Rhea" id="RHEA:23560"/>
        <dbReference type="ChEBI" id="CHEBI:15378"/>
        <dbReference type="ChEBI" id="CHEBI:57918"/>
        <dbReference type="ChEBI" id="CHEBI:58115"/>
        <dbReference type="ChEBI" id="CHEBI:60487"/>
        <dbReference type="ChEBI" id="CHEBI:60493"/>
        <dbReference type="EC" id="2.7.8.26"/>
    </reaction>
</comment>
<evidence type="ECO:0000256" key="2">
    <source>
        <dbReference type="ARBA" id="ARBA00004651"/>
    </source>
</evidence>
<evidence type="ECO:0000256" key="18">
    <source>
        <dbReference type="ARBA" id="ARBA00049504"/>
    </source>
</evidence>
<keyword evidence="21" id="KW-1185">Reference proteome</keyword>
<dbReference type="EMBL" id="CP099489">
    <property type="protein sequence ID" value="USQ80993.1"/>
    <property type="molecule type" value="Genomic_DNA"/>
</dbReference>
<evidence type="ECO:0000256" key="19">
    <source>
        <dbReference type="HAMAP-Rule" id="MF_00719"/>
    </source>
</evidence>
<keyword evidence="10 19" id="KW-0812">Transmembrane</keyword>
<gene>
    <name evidence="19" type="primary">cobS</name>
    <name evidence="20" type="ORF">NF556_04915</name>
</gene>
<comment type="subcellular location">
    <subcellularLocation>
        <location evidence="2 19">Cell membrane</location>
        <topology evidence="2 19">Multi-pass membrane protein</topology>
    </subcellularLocation>
</comment>
<evidence type="ECO:0000256" key="9">
    <source>
        <dbReference type="ARBA" id="ARBA00022679"/>
    </source>
</evidence>
<accession>A0ABY4YW73</accession>
<evidence type="ECO:0000313" key="20">
    <source>
        <dbReference type="EMBL" id="USQ80993.1"/>
    </source>
</evidence>
<evidence type="ECO:0000256" key="8">
    <source>
        <dbReference type="ARBA" id="ARBA00022573"/>
    </source>
</evidence>
<evidence type="ECO:0000256" key="10">
    <source>
        <dbReference type="ARBA" id="ARBA00022692"/>
    </source>
</evidence>
<evidence type="ECO:0000256" key="1">
    <source>
        <dbReference type="ARBA" id="ARBA00001946"/>
    </source>
</evidence>
<protein>
    <recommendedName>
        <fullName evidence="6 19">Adenosylcobinamide-GDP ribazoletransferase</fullName>
        <ecNumber evidence="5 19">2.7.8.26</ecNumber>
    </recommendedName>
    <alternativeName>
        <fullName evidence="16 19">Cobalamin synthase</fullName>
    </alternativeName>
    <alternativeName>
        <fullName evidence="15 19">Cobalamin-5'-phosphate synthase</fullName>
    </alternativeName>
</protein>
<comment type="catalytic activity">
    <reaction evidence="17 19">
        <text>alpha-ribazole + adenosylcob(III)inamide-GDP = adenosylcob(III)alamin + GMP + H(+)</text>
        <dbReference type="Rhea" id="RHEA:16049"/>
        <dbReference type="ChEBI" id="CHEBI:10329"/>
        <dbReference type="ChEBI" id="CHEBI:15378"/>
        <dbReference type="ChEBI" id="CHEBI:18408"/>
        <dbReference type="ChEBI" id="CHEBI:58115"/>
        <dbReference type="ChEBI" id="CHEBI:60487"/>
        <dbReference type="EC" id="2.7.8.26"/>
    </reaction>
</comment>
<evidence type="ECO:0000256" key="14">
    <source>
        <dbReference type="ARBA" id="ARBA00025228"/>
    </source>
</evidence>
<feature type="transmembrane region" description="Helical" evidence="19">
    <location>
        <begin position="140"/>
        <end position="161"/>
    </location>
</feature>
<comment type="similarity">
    <text evidence="4 19">Belongs to the CobS family.</text>
</comment>
<feature type="transmembrane region" description="Helical" evidence="19">
    <location>
        <begin position="230"/>
        <end position="251"/>
    </location>
</feature>
<comment type="pathway">
    <text evidence="3 19">Cofactor biosynthesis; adenosylcobalamin biosynthesis; adenosylcobalamin from cob(II)yrinate a,c-diamide: step 7/7.</text>
</comment>
<dbReference type="EC" id="2.7.8.26" evidence="5 19"/>
<evidence type="ECO:0000256" key="7">
    <source>
        <dbReference type="ARBA" id="ARBA00022475"/>
    </source>
</evidence>
<keyword evidence="12 19" id="KW-1133">Transmembrane helix</keyword>
<evidence type="ECO:0000256" key="16">
    <source>
        <dbReference type="ARBA" id="ARBA00032853"/>
    </source>
</evidence>
<keyword evidence="7 19" id="KW-1003">Cell membrane</keyword>
<keyword evidence="9 19" id="KW-0808">Transferase</keyword>
<reference evidence="20" key="1">
    <citation type="submission" date="2022-06" db="EMBL/GenBank/DDBJ databases">
        <title>Ornithinimicrobium HY1793.</title>
        <authorList>
            <person name="Huang Y."/>
        </authorList>
    </citation>
    <scope>NUCLEOTIDE SEQUENCE</scope>
    <source>
        <strain evidence="20">HY1793</strain>
    </source>
</reference>
<evidence type="ECO:0000256" key="3">
    <source>
        <dbReference type="ARBA" id="ARBA00004663"/>
    </source>
</evidence>
<proteinExistence type="inferred from homology"/>
<comment type="function">
    <text evidence="14 19">Joins adenosylcobinamide-GDP and alpha-ribazole to generate adenosylcobalamin (Ado-cobalamin). Also synthesizes adenosylcobalamin 5'-phosphate from adenosylcobinamide-GDP and alpha-ribazole 5'-phosphate.</text>
</comment>
<keyword evidence="13 19" id="KW-0472">Membrane</keyword>
<dbReference type="PANTHER" id="PTHR34148:SF1">
    <property type="entry name" value="ADENOSYLCOBINAMIDE-GDP RIBAZOLETRANSFERASE"/>
    <property type="match status" value="1"/>
</dbReference>
<feature type="transmembrane region" description="Helical" evidence="19">
    <location>
        <begin position="30"/>
        <end position="53"/>
    </location>
</feature>
<feature type="transmembrane region" description="Helical" evidence="19">
    <location>
        <begin position="110"/>
        <end position="133"/>
    </location>
</feature>
<evidence type="ECO:0000256" key="5">
    <source>
        <dbReference type="ARBA" id="ARBA00013200"/>
    </source>
</evidence>
<dbReference type="Pfam" id="PF02654">
    <property type="entry name" value="CobS"/>
    <property type="match status" value="1"/>
</dbReference>
<evidence type="ECO:0000256" key="4">
    <source>
        <dbReference type="ARBA" id="ARBA00010561"/>
    </source>
</evidence>
<organism evidence="20 21">
    <name type="scientific">Ornithinimicrobium faecis</name>
    <dbReference type="NCBI Taxonomy" id="2934158"/>
    <lineage>
        <taxon>Bacteria</taxon>
        <taxon>Bacillati</taxon>
        <taxon>Actinomycetota</taxon>
        <taxon>Actinomycetes</taxon>
        <taxon>Micrococcales</taxon>
        <taxon>Ornithinimicrobiaceae</taxon>
        <taxon>Ornithinimicrobium</taxon>
    </lineage>
</organism>
<evidence type="ECO:0000256" key="15">
    <source>
        <dbReference type="ARBA" id="ARBA00032605"/>
    </source>
</evidence>
<feature type="transmembrane region" description="Helical" evidence="19">
    <location>
        <begin position="181"/>
        <end position="199"/>
    </location>
</feature>
<comment type="cofactor">
    <cofactor evidence="1 19">
        <name>Mg(2+)</name>
        <dbReference type="ChEBI" id="CHEBI:18420"/>
    </cofactor>
</comment>
<keyword evidence="11 19" id="KW-0460">Magnesium</keyword>
<dbReference type="RefSeq" id="WP_252594377.1">
    <property type="nucleotide sequence ID" value="NZ_CP099489.1"/>
</dbReference>
<evidence type="ECO:0000313" key="21">
    <source>
        <dbReference type="Proteomes" id="UP001056455"/>
    </source>
</evidence>
<dbReference type="HAMAP" id="MF_00719">
    <property type="entry name" value="CobS"/>
    <property type="match status" value="1"/>
</dbReference>
<keyword evidence="8 19" id="KW-0169">Cobalamin biosynthesis</keyword>
<evidence type="ECO:0000256" key="11">
    <source>
        <dbReference type="ARBA" id="ARBA00022842"/>
    </source>
</evidence>
<feature type="transmembrane region" description="Helical" evidence="19">
    <location>
        <begin position="206"/>
        <end position="224"/>
    </location>
</feature>
<name>A0ABY4YW73_9MICO</name>
<evidence type="ECO:0000256" key="17">
    <source>
        <dbReference type="ARBA" id="ARBA00048623"/>
    </source>
</evidence>
<sequence>MSLPDSWRLAVGTLTRIPVKPPETIDRPTAGLAMALAPLTAVPAAGGVALLVWLSQEGHLAPLAMGLVAVGFLAWLSRLLHLDGLSDTVDGLTASTDRARSLEVMRSGTAGPAGVVALVVVIGIQAVSLAALTTHDLGPLLAAACVVTSRSALAVACVRGVPAARPDGLGATVAGTVHPVTALLVFLATAGLVWVAALLPGFDLGGLLAPALALVALAGVLVVARRRLGGVTGDVLGACVEVTLVVLLLCVA</sequence>